<keyword evidence="1" id="KW-0812">Transmembrane</keyword>
<sequence>MGGDAHPENPCRSTPVLASARPGPFVILLGPATPVVLLGSATPVLLLGPATPVLRRLVRPVGAVLTTYGEGILIWILVVSLSAGAGGRSGPCSRPWVPALRCRLVLRAGVGLVLDRECQPGGCLAEGWAAKEVAGEHGRAWRRGVTGGRVGGSLAGGADRSLAGGRLAGRVDRLLSGSLRGSGRS</sequence>
<dbReference type="EMBL" id="BOMH01000077">
    <property type="protein sequence ID" value="GID70556.1"/>
    <property type="molecule type" value="Genomic_DNA"/>
</dbReference>
<proteinExistence type="predicted"/>
<evidence type="ECO:0000313" key="2">
    <source>
        <dbReference type="EMBL" id="GID70556.1"/>
    </source>
</evidence>
<reference evidence="2" key="1">
    <citation type="submission" date="2021-01" db="EMBL/GenBank/DDBJ databases">
        <title>Whole genome shotgun sequence of Actinoplanes cyaneus NBRC 14990.</title>
        <authorList>
            <person name="Komaki H."/>
            <person name="Tamura T."/>
        </authorList>
    </citation>
    <scope>NUCLEOTIDE SEQUENCE</scope>
    <source>
        <strain evidence="2">NBRC 14990</strain>
    </source>
</reference>
<dbReference type="Proteomes" id="UP000619479">
    <property type="component" value="Unassembled WGS sequence"/>
</dbReference>
<evidence type="ECO:0000313" key="3">
    <source>
        <dbReference type="Proteomes" id="UP000619479"/>
    </source>
</evidence>
<keyword evidence="1" id="KW-0472">Membrane</keyword>
<accession>A0A919IT48</accession>
<protein>
    <submittedName>
        <fullName evidence="2">Uncharacterized protein</fullName>
    </submittedName>
</protein>
<organism evidence="2 3">
    <name type="scientific">Actinoplanes cyaneus</name>
    <dbReference type="NCBI Taxonomy" id="52696"/>
    <lineage>
        <taxon>Bacteria</taxon>
        <taxon>Bacillati</taxon>
        <taxon>Actinomycetota</taxon>
        <taxon>Actinomycetes</taxon>
        <taxon>Micromonosporales</taxon>
        <taxon>Micromonosporaceae</taxon>
        <taxon>Actinoplanes</taxon>
    </lineage>
</organism>
<evidence type="ECO:0000256" key="1">
    <source>
        <dbReference type="SAM" id="Phobius"/>
    </source>
</evidence>
<gene>
    <name evidence="2" type="ORF">Acy02nite_84370</name>
</gene>
<dbReference type="AlphaFoldDB" id="A0A919IT48"/>
<name>A0A919IT48_9ACTN</name>
<keyword evidence="3" id="KW-1185">Reference proteome</keyword>
<comment type="caution">
    <text evidence="2">The sequence shown here is derived from an EMBL/GenBank/DDBJ whole genome shotgun (WGS) entry which is preliminary data.</text>
</comment>
<feature type="transmembrane region" description="Helical" evidence="1">
    <location>
        <begin position="25"/>
        <end position="48"/>
    </location>
</feature>
<keyword evidence="1" id="KW-1133">Transmembrane helix</keyword>
<feature type="transmembrane region" description="Helical" evidence="1">
    <location>
        <begin position="60"/>
        <end position="85"/>
    </location>
</feature>